<keyword evidence="6 7" id="KW-0819">tRNA processing</keyword>
<dbReference type="InterPro" id="IPR055361">
    <property type="entry name" value="tRNA_methyltr_TrmB_bact"/>
</dbReference>
<keyword evidence="4 7" id="KW-0808">Transferase</keyword>
<keyword evidence="10" id="KW-1185">Reference proteome</keyword>
<dbReference type="NCBIfam" id="TIGR00091">
    <property type="entry name" value="tRNA (guanosine(46)-N7)-methyltransferase TrmB"/>
    <property type="match status" value="1"/>
</dbReference>
<dbReference type="UniPathway" id="UPA00989"/>
<gene>
    <name evidence="7 9" type="primary">trmB</name>
    <name evidence="9" type="ORF">GHC57_05660</name>
</gene>
<reference evidence="9 10" key="1">
    <citation type="submission" date="2019-10" db="EMBL/GenBank/DDBJ databases">
        <title>Draft whole-genome sequence of the purple nonsulfur photosynthetic bacterium Roseospira navarrensis DSM 15114.</title>
        <authorList>
            <person name="Kyndt J.A."/>
            <person name="Meyer T.E."/>
        </authorList>
    </citation>
    <scope>NUCLEOTIDE SEQUENCE [LARGE SCALE GENOMIC DNA]</scope>
    <source>
        <strain evidence="9 10">DSM 15114</strain>
    </source>
</reference>
<dbReference type="Proteomes" id="UP000434582">
    <property type="component" value="Unassembled WGS sequence"/>
</dbReference>
<dbReference type="AlphaFoldDB" id="A0A7X1ZEL9"/>
<dbReference type="PANTHER" id="PTHR23417">
    <property type="entry name" value="3-DEOXY-D-MANNO-OCTULOSONIC-ACID TRANSFERASE/TRNA GUANINE-N 7 - -METHYLTRANSFERASE"/>
    <property type="match status" value="1"/>
</dbReference>
<feature type="binding site" evidence="7">
    <location>
        <position position="81"/>
    </location>
    <ligand>
        <name>S-adenosyl-L-methionine</name>
        <dbReference type="ChEBI" id="CHEBI:59789"/>
    </ligand>
</feature>
<keyword evidence="3 7" id="KW-0489">Methyltransferase</keyword>
<comment type="caution">
    <text evidence="7">Lacks conserved residue(s) required for the propagation of feature annotation.</text>
</comment>
<comment type="pathway">
    <text evidence="7">tRNA modification; N(7)-methylguanine-tRNA biosynthesis.</text>
</comment>
<dbReference type="SUPFAM" id="SSF53335">
    <property type="entry name" value="S-adenosyl-L-methionine-dependent methyltransferases"/>
    <property type="match status" value="1"/>
</dbReference>
<evidence type="ECO:0000313" key="10">
    <source>
        <dbReference type="Proteomes" id="UP000434582"/>
    </source>
</evidence>
<evidence type="ECO:0000256" key="2">
    <source>
        <dbReference type="ARBA" id="ARBA00003015"/>
    </source>
</evidence>
<feature type="binding site" evidence="7">
    <location>
        <position position="133"/>
    </location>
    <ligand>
        <name>S-adenosyl-L-methionine</name>
        <dbReference type="ChEBI" id="CHEBI:59789"/>
    </ligand>
</feature>
<feature type="compositionally biased region" description="Low complexity" evidence="8">
    <location>
        <begin position="1"/>
        <end position="22"/>
    </location>
</feature>
<dbReference type="Pfam" id="PF02390">
    <property type="entry name" value="Methyltransf_4"/>
    <property type="match status" value="1"/>
</dbReference>
<evidence type="ECO:0000256" key="4">
    <source>
        <dbReference type="ARBA" id="ARBA00022679"/>
    </source>
</evidence>
<sequence length="252" mass="27904">MTGPDPTGADDTGAGASASAPSVRTEDVRFYGRRKGKPLRAGRRAVLDSRLPDLAIAMPEDGQTLDPQALFPAPVRAVWLEIGFGGGEHLAGQAAAHPDVGFIGGEVFEYGVAKLVAAVDEAGLSNVRVYPEDIRPLLAHLPDACLDRIFVLFPDPWPKSRHAKRRMIAPRRLDVFARLLVDGGLLRVASDDMGYIRWTLRHACSHAAFAWTARRADDWRQPPADHIRTRYETKALEDGRRPIFLDFQRRPR</sequence>
<dbReference type="EC" id="2.1.1.33" evidence="7"/>
<dbReference type="OrthoDB" id="9802090at2"/>
<evidence type="ECO:0000256" key="5">
    <source>
        <dbReference type="ARBA" id="ARBA00022691"/>
    </source>
</evidence>
<dbReference type="Gene3D" id="3.40.50.150">
    <property type="entry name" value="Vaccinia Virus protein VP39"/>
    <property type="match status" value="1"/>
</dbReference>
<comment type="similarity">
    <text evidence="7">Belongs to the class I-like SAM-binding methyltransferase superfamily. TrmB family.</text>
</comment>
<organism evidence="9 10">
    <name type="scientific">Roseospira navarrensis</name>
    <dbReference type="NCBI Taxonomy" id="140058"/>
    <lineage>
        <taxon>Bacteria</taxon>
        <taxon>Pseudomonadati</taxon>
        <taxon>Pseudomonadota</taxon>
        <taxon>Alphaproteobacteria</taxon>
        <taxon>Rhodospirillales</taxon>
        <taxon>Rhodospirillaceae</taxon>
        <taxon>Roseospira</taxon>
    </lineage>
</organism>
<feature type="binding site" evidence="7">
    <location>
        <position position="155"/>
    </location>
    <ligand>
        <name>S-adenosyl-L-methionine</name>
        <dbReference type="ChEBI" id="CHEBI:59789"/>
    </ligand>
</feature>
<dbReference type="PROSITE" id="PS51625">
    <property type="entry name" value="SAM_MT_TRMB"/>
    <property type="match status" value="1"/>
</dbReference>
<evidence type="ECO:0000256" key="3">
    <source>
        <dbReference type="ARBA" id="ARBA00022603"/>
    </source>
</evidence>
<feature type="binding site" evidence="7">
    <location>
        <position position="191"/>
    </location>
    <ligand>
        <name>substrate</name>
    </ligand>
</feature>
<name>A0A7X1ZEL9_9PROT</name>
<evidence type="ECO:0000313" key="9">
    <source>
        <dbReference type="EMBL" id="MQX36002.1"/>
    </source>
</evidence>
<proteinExistence type="inferred from homology"/>
<dbReference type="CDD" id="cd02440">
    <property type="entry name" value="AdoMet_MTases"/>
    <property type="match status" value="1"/>
</dbReference>
<accession>A0A7X1ZEL9</accession>
<feature type="binding site" evidence="7">
    <location>
        <position position="106"/>
    </location>
    <ligand>
        <name>S-adenosyl-L-methionine</name>
        <dbReference type="ChEBI" id="CHEBI:59789"/>
    </ligand>
</feature>
<dbReference type="EMBL" id="WIVE01000011">
    <property type="protein sequence ID" value="MQX36002.1"/>
    <property type="molecule type" value="Genomic_DNA"/>
</dbReference>
<comment type="catalytic activity">
    <reaction evidence="1 7">
        <text>guanosine(46) in tRNA + S-adenosyl-L-methionine = N(7)-methylguanosine(46) in tRNA + S-adenosyl-L-homocysteine</text>
        <dbReference type="Rhea" id="RHEA:42708"/>
        <dbReference type="Rhea" id="RHEA-COMP:10188"/>
        <dbReference type="Rhea" id="RHEA-COMP:10189"/>
        <dbReference type="ChEBI" id="CHEBI:57856"/>
        <dbReference type="ChEBI" id="CHEBI:59789"/>
        <dbReference type="ChEBI" id="CHEBI:74269"/>
        <dbReference type="ChEBI" id="CHEBI:74480"/>
        <dbReference type="EC" id="2.1.1.33"/>
    </reaction>
</comment>
<dbReference type="PANTHER" id="PTHR23417:SF14">
    <property type="entry name" value="PENTACOTRIPEPTIDE-REPEAT REGION OF PRORP DOMAIN-CONTAINING PROTEIN"/>
    <property type="match status" value="1"/>
</dbReference>
<dbReference type="InterPro" id="IPR003358">
    <property type="entry name" value="tRNA_(Gua-N-7)_MeTrfase_Trmb"/>
</dbReference>
<feature type="binding site" evidence="7">
    <location>
        <begin position="229"/>
        <end position="232"/>
    </location>
    <ligand>
        <name>substrate</name>
    </ligand>
</feature>
<evidence type="ECO:0000256" key="1">
    <source>
        <dbReference type="ARBA" id="ARBA00000142"/>
    </source>
</evidence>
<keyword evidence="5 7" id="KW-0949">S-adenosyl-L-methionine</keyword>
<comment type="caution">
    <text evidence="9">The sequence shown here is derived from an EMBL/GenBank/DDBJ whole genome shotgun (WGS) entry which is preliminary data.</text>
</comment>
<evidence type="ECO:0000256" key="8">
    <source>
        <dbReference type="SAM" id="MobiDB-lite"/>
    </source>
</evidence>
<evidence type="ECO:0000256" key="7">
    <source>
        <dbReference type="HAMAP-Rule" id="MF_01057"/>
    </source>
</evidence>
<dbReference type="GO" id="GO:0008176">
    <property type="term" value="F:tRNA (guanine(46)-N7)-methyltransferase activity"/>
    <property type="evidence" value="ECO:0007669"/>
    <property type="project" value="UniProtKB-UniRule"/>
</dbReference>
<dbReference type="GO" id="GO:0043527">
    <property type="term" value="C:tRNA methyltransferase complex"/>
    <property type="evidence" value="ECO:0007669"/>
    <property type="project" value="TreeGrafter"/>
</dbReference>
<dbReference type="RefSeq" id="WP_153342065.1">
    <property type="nucleotide sequence ID" value="NZ_WIVE01000011.1"/>
</dbReference>
<protein>
    <recommendedName>
        <fullName evidence="7">tRNA (guanine-N(7)-)-methyltransferase</fullName>
        <ecNumber evidence="7">2.1.1.33</ecNumber>
    </recommendedName>
    <alternativeName>
        <fullName evidence="7">tRNA (guanine(46)-N(7))-methyltransferase</fullName>
    </alternativeName>
    <alternativeName>
        <fullName evidence="7">tRNA(m7G46)-methyltransferase</fullName>
    </alternativeName>
</protein>
<dbReference type="InterPro" id="IPR029063">
    <property type="entry name" value="SAM-dependent_MTases_sf"/>
</dbReference>
<comment type="function">
    <text evidence="2 7">Catalyzes the formation of N(7)-methylguanine at position 46 (m7G46) in tRNA.</text>
</comment>
<dbReference type="HAMAP" id="MF_01057">
    <property type="entry name" value="tRNA_methyltr_TrmB"/>
    <property type="match status" value="1"/>
</dbReference>
<feature type="region of interest" description="Disordered" evidence="8">
    <location>
        <begin position="1"/>
        <end position="27"/>
    </location>
</feature>
<feature type="binding site" evidence="7">
    <location>
        <position position="159"/>
    </location>
    <ligand>
        <name>substrate</name>
    </ligand>
</feature>
<evidence type="ECO:0000256" key="6">
    <source>
        <dbReference type="ARBA" id="ARBA00022694"/>
    </source>
</evidence>